<evidence type="ECO:0000256" key="6">
    <source>
        <dbReference type="ARBA" id="ARBA00022692"/>
    </source>
</evidence>
<dbReference type="Pfam" id="PF25810">
    <property type="entry name" value="TMEM218_N"/>
    <property type="match status" value="1"/>
</dbReference>
<dbReference type="EMBL" id="JAZGQO010000011">
    <property type="protein sequence ID" value="KAK6173531.1"/>
    <property type="molecule type" value="Genomic_DNA"/>
</dbReference>
<keyword evidence="9" id="KW-0966">Cell projection</keyword>
<evidence type="ECO:0000256" key="1">
    <source>
        <dbReference type="ARBA" id="ARBA00003173"/>
    </source>
</evidence>
<keyword evidence="13" id="KW-1185">Reference proteome</keyword>
<feature type="transmembrane region" description="Helical" evidence="10">
    <location>
        <begin position="76"/>
        <end position="99"/>
    </location>
</feature>
<evidence type="ECO:0000256" key="8">
    <source>
        <dbReference type="ARBA" id="ARBA00023136"/>
    </source>
</evidence>
<evidence type="ECO:0000256" key="9">
    <source>
        <dbReference type="ARBA" id="ARBA00023273"/>
    </source>
</evidence>
<feature type="domain" description="Transmembrane protein 218 N-terminal" evidence="11">
    <location>
        <begin position="3"/>
        <end position="58"/>
    </location>
</feature>
<feature type="transmembrane region" description="Helical" evidence="10">
    <location>
        <begin position="12"/>
        <end position="31"/>
    </location>
</feature>
<evidence type="ECO:0000256" key="3">
    <source>
        <dbReference type="ARBA" id="ARBA00004141"/>
    </source>
</evidence>
<dbReference type="PANTHER" id="PTHR31622">
    <property type="entry name" value="TRANSMEMBRANE PROTEIN 218"/>
    <property type="match status" value="1"/>
</dbReference>
<keyword evidence="6 10" id="KW-0812">Transmembrane</keyword>
<dbReference type="GO" id="GO:0016020">
    <property type="term" value="C:membrane"/>
    <property type="evidence" value="ECO:0007669"/>
    <property type="project" value="UniProtKB-SubCell"/>
</dbReference>
<comment type="function">
    <text evidence="1">May be involved in ciliary biogenesis or function.</text>
</comment>
<accession>A0AAN8PKK1</accession>
<evidence type="ECO:0000256" key="10">
    <source>
        <dbReference type="SAM" id="Phobius"/>
    </source>
</evidence>
<evidence type="ECO:0000256" key="2">
    <source>
        <dbReference type="ARBA" id="ARBA00004138"/>
    </source>
</evidence>
<proteinExistence type="inferred from homology"/>
<keyword evidence="8 10" id="KW-0472">Membrane</keyword>
<gene>
    <name evidence="12" type="ORF">SNE40_016963</name>
</gene>
<feature type="transmembrane region" description="Helical" evidence="10">
    <location>
        <begin position="38"/>
        <end position="56"/>
    </location>
</feature>
<organism evidence="12 13">
    <name type="scientific">Patella caerulea</name>
    <name type="common">Rayed Mediterranean limpet</name>
    <dbReference type="NCBI Taxonomy" id="87958"/>
    <lineage>
        <taxon>Eukaryota</taxon>
        <taxon>Metazoa</taxon>
        <taxon>Spiralia</taxon>
        <taxon>Lophotrochozoa</taxon>
        <taxon>Mollusca</taxon>
        <taxon>Gastropoda</taxon>
        <taxon>Patellogastropoda</taxon>
        <taxon>Patelloidea</taxon>
        <taxon>Patellidae</taxon>
        <taxon>Patella</taxon>
    </lineage>
</organism>
<evidence type="ECO:0000256" key="4">
    <source>
        <dbReference type="ARBA" id="ARBA00010775"/>
    </source>
</evidence>
<sequence>MARVLGIGEGLFVLAFIWVLCLILCIALTRAQGSISNLGPLAILLAGFLTVVLVFIPREPEVAAPDESVKIYDYSVIYRFGLISVISLFLIIGFVLYLTQYLMVPVLAKPIRRLRG</sequence>
<dbReference type="InterPro" id="IPR057973">
    <property type="entry name" value="TMEM218_N"/>
</dbReference>
<dbReference type="InterPro" id="IPR026771">
    <property type="entry name" value="Tmem218"/>
</dbReference>
<comment type="similarity">
    <text evidence="4">Belongs to the TMEM218 family.</text>
</comment>
<evidence type="ECO:0000313" key="13">
    <source>
        <dbReference type="Proteomes" id="UP001347796"/>
    </source>
</evidence>
<keyword evidence="7 10" id="KW-1133">Transmembrane helix</keyword>
<name>A0AAN8PKK1_PATCE</name>
<dbReference type="AlphaFoldDB" id="A0AAN8PKK1"/>
<dbReference type="Proteomes" id="UP001347796">
    <property type="component" value="Unassembled WGS sequence"/>
</dbReference>
<evidence type="ECO:0000256" key="5">
    <source>
        <dbReference type="ARBA" id="ARBA00015054"/>
    </source>
</evidence>
<reference evidence="12 13" key="1">
    <citation type="submission" date="2024-01" db="EMBL/GenBank/DDBJ databases">
        <title>The genome of the rayed Mediterranean limpet Patella caerulea (Linnaeus, 1758).</title>
        <authorList>
            <person name="Anh-Thu Weber A."/>
            <person name="Halstead-Nussloch G."/>
        </authorList>
    </citation>
    <scope>NUCLEOTIDE SEQUENCE [LARGE SCALE GENOMIC DNA]</scope>
    <source>
        <strain evidence="12">AATW-2023a</strain>
        <tissue evidence="12">Whole specimen</tissue>
    </source>
</reference>
<evidence type="ECO:0000259" key="11">
    <source>
        <dbReference type="Pfam" id="PF25810"/>
    </source>
</evidence>
<comment type="caution">
    <text evidence="12">The sequence shown here is derived from an EMBL/GenBank/DDBJ whole genome shotgun (WGS) entry which is preliminary data.</text>
</comment>
<comment type="subcellular location">
    <subcellularLocation>
        <location evidence="2">Cell projection</location>
        <location evidence="2">Cilium</location>
    </subcellularLocation>
    <subcellularLocation>
        <location evidence="3">Membrane</location>
        <topology evidence="3">Multi-pass membrane protein</topology>
    </subcellularLocation>
</comment>
<dbReference type="PANTHER" id="PTHR31622:SF1">
    <property type="entry name" value="TRANSMEMBRANE PROTEIN 218"/>
    <property type="match status" value="1"/>
</dbReference>
<dbReference type="GO" id="GO:0005929">
    <property type="term" value="C:cilium"/>
    <property type="evidence" value="ECO:0007669"/>
    <property type="project" value="UniProtKB-SubCell"/>
</dbReference>
<evidence type="ECO:0000313" key="12">
    <source>
        <dbReference type="EMBL" id="KAK6173531.1"/>
    </source>
</evidence>
<evidence type="ECO:0000256" key="7">
    <source>
        <dbReference type="ARBA" id="ARBA00022989"/>
    </source>
</evidence>
<protein>
    <recommendedName>
        <fullName evidence="5">Transmembrane protein 218</fullName>
    </recommendedName>
</protein>